<evidence type="ECO:0000313" key="3">
    <source>
        <dbReference type="Proteomes" id="UP000070501"/>
    </source>
</evidence>
<dbReference type="PANTHER" id="PTHR43301">
    <property type="entry name" value="ARABINAN ENDO-1,5-ALPHA-L-ARABINOSIDASE"/>
    <property type="match status" value="1"/>
</dbReference>
<dbReference type="PANTHER" id="PTHR43301:SF3">
    <property type="entry name" value="ARABINAN ENDO-1,5-ALPHA-L-ARABINOSIDASE A-RELATED"/>
    <property type="match status" value="1"/>
</dbReference>
<name>A0A136IU01_9PEZI</name>
<keyword evidence="1" id="KW-0732">Signal</keyword>
<dbReference type="OrthoDB" id="19657at2759"/>
<dbReference type="AlphaFoldDB" id="A0A136IU01"/>
<dbReference type="Gene3D" id="2.115.10.20">
    <property type="entry name" value="Glycosyl hydrolase domain, family 43"/>
    <property type="match status" value="1"/>
</dbReference>
<dbReference type="GO" id="GO:0016787">
    <property type="term" value="F:hydrolase activity"/>
    <property type="evidence" value="ECO:0007669"/>
    <property type="project" value="UniProtKB-KW"/>
</dbReference>
<dbReference type="CDD" id="cd08983">
    <property type="entry name" value="GH43_Bt3655-like"/>
    <property type="match status" value="1"/>
</dbReference>
<dbReference type="InParanoid" id="A0A136IU01"/>
<evidence type="ECO:0000256" key="1">
    <source>
        <dbReference type="SAM" id="SignalP"/>
    </source>
</evidence>
<keyword evidence="2" id="KW-0378">Hydrolase</keyword>
<proteinExistence type="predicted"/>
<dbReference type="Proteomes" id="UP000070501">
    <property type="component" value="Unassembled WGS sequence"/>
</dbReference>
<dbReference type="InterPro" id="IPR050727">
    <property type="entry name" value="GH43_arabinanases"/>
</dbReference>
<dbReference type="STRING" id="196109.A0A136IU01"/>
<feature type="signal peptide" evidence="1">
    <location>
        <begin position="1"/>
        <end position="15"/>
    </location>
</feature>
<sequence>MKPSVLLTATFGVLATAVGIVQRQASSYEGYAFLYFEPSIEQLFLASSNGNDALSFKPLNSGRPILNSTLGDKGVRDPFILRSVEGDKFYIIATDLCTACGTDWGTAVRKGSRSVMVWESSDLVTFSAQRSVLVSPESYGNTWAPEAYWDDSLGAYVMYWASAIYDQATDPDHTAGQYQRVVYATTQDFITFTAPQVWQDEAPNGRIDSTVIKEGDVYYRFTKATINGCADIVQERSTVLTAPLGDWTRIASCIGRGAGTAEVEGPCIFKTNPGDIRGERFILLADEFGGKGYVPLETTNIAGGEWTLQTNYNFPITPRHGTVIPITAAELAAIDAAWA</sequence>
<accession>A0A136IU01</accession>
<reference evidence="3" key="1">
    <citation type="submission" date="2016-02" db="EMBL/GenBank/DDBJ databases">
        <title>Draft genome sequence of Microdochium bolleyi, a fungal endophyte of beachgrass.</title>
        <authorList>
            <consortium name="DOE Joint Genome Institute"/>
            <person name="David A.S."/>
            <person name="May G."/>
            <person name="Haridas S."/>
            <person name="Lim J."/>
            <person name="Wang M."/>
            <person name="Labutti K."/>
            <person name="Lipzen A."/>
            <person name="Barry K."/>
            <person name="Grigoriev I.V."/>
        </authorList>
    </citation>
    <scope>NUCLEOTIDE SEQUENCE [LARGE SCALE GENOMIC DNA]</scope>
    <source>
        <strain evidence="3">J235TASD1</strain>
    </source>
</reference>
<evidence type="ECO:0000313" key="2">
    <source>
        <dbReference type="EMBL" id="KXJ88361.1"/>
    </source>
</evidence>
<organism evidence="2 3">
    <name type="scientific">Microdochium bolleyi</name>
    <dbReference type="NCBI Taxonomy" id="196109"/>
    <lineage>
        <taxon>Eukaryota</taxon>
        <taxon>Fungi</taxon>
        <taxon>Dikarya</taxon>
        <taxon>Ascomycota</taxon>
        <taxon>Pezizomycotina</taxon>
        <taxon>Sordariomycetes</taxon>
        <taxon>Xylariomycetidae</taxon>
        <taxon>Xylariales</taxon>
        <taxon>Microdochiaceae</taxon>
        <taxon>Microdochium</taxon>
    </lineage>
</organism>
<keyword evidence="3" id="KW-1185">Reference proteome</keyword>
<dbReference type="EMBL" id="KQ964258">
    <property type="protein sequence ID" value="KXJ88361.1"/>
    <property type="molecule type" value="Genomic_DNA"/>
</dbReference>
<gene>
    <name evidence="2" type="ORF">Micbo1qcDRAFT_177997</name>
</gene>
<protein>
    <submittedName>
        <fullName evidence="2">Glycosyl hydrolase</fullName>
    </submittedName>
</protein>
<dbReference type="SUPFAM" id="SSF75005">
    <property type="entry name" value="Arabinanase/levansucrase/invertase"/>
    <property type="match status" value="1"/>
</dbReference>
<feature type="chain" id="PRO_5013062720" evidence="1">
    <location>
        <begin position="16"/>
        <end position="339"/>
    </location>
</feature>
<dbReference type="InterPro" id="IPR023296">
    <property type="entry name" value="Glyco_hydro_beta-prop_sf"/>
</dbReference>